<dbReference type="PANTHER" id="PTHR40137:SF2">
    <property type="entry name" value="PROTEIN GVPK 1"/>
    <property type="match status" value="1"/>
</dbReference>
<proteinExistence type="inferred from homology"/>
<dbReference type="AlphaFoldDB" id="A0ABD5V7L1"/>
<dbReference type="Pfam" id="PF05121">
    <property type="entry name" value="GvpK"/>
    <property type="match status" value="1"/>
</dbReference>
<evidence type="ECO:0000256" key="3">
    <source>
        <dbReference type="ARBA" id="ARBA00035659"/>
    </source>
</evidence>
<organism evidence="4 5">
    <name type="scientific">Halalkalicoccus tibetensis</name>
    <dbReference type="NCBI Taxonomy" id="175632"/>
    <lineage>
        <taxon>Archaea</taxon>
        <taxon>Methanobacteriati</taxon>
        <taxon>Methanobacteriota</taxon>
        <taxon>Stenosarchaea group</taxon>
        <taxon>Halobacteria</taxon>
        <taxon>Halobacteriales</taxon>
        <taxon>Halococcaceae</taxon>
        <taxon>Halalkalicoccus</taxon>
    </lineage>
</organism>
<evidence type="ECO:0000313" key="4">
    <source>
        <dbReference type="EMBL" id="MFC6906129.1"/>
    </source>
</evidence>
<sequence length="110" mass="12202">MRQIDLGGESDEGSEADAASGLLALVITVVELLVEAMEKEAIRRMESGALDPEEIERLGTQLQAIEEEIEGIKEREGIESDVGELRGELNDLLSDGIERVYDDHYEELEE</sequence>
<keyword evidence="5" id="KW-1185">Reference proteome</keyword>
<comment type="similarity">
    <text evidence="3">Belongs to the gas vesicle GvpK family.</text>
</comment>
<evidence type="ECO:0000313" key="5">
    <source>
        <dbReference type="Proteomes" id="UP001596312"/>
    </source>
</evidence>
<name>A0ABD5V7L1_9EURY</name>
<dbReference type="PANTHER" id="PTHR40137">
    <property type="entry name" value="PROTEIN GVPK 1"/>
    <property type="match status" value="1"/>
</dbReference>
<reference evidence="4 5" key="1">
    <citation type="journal article" date="2019" name="Int. J. Syst. Evol. Microbiol.">
        <title>The Global Catalogue of Microorganisms (GCM) 10K type strain sequencing project: providing services to taxonomists for standard genome sequencing and annotation.</title>
        <authorList>
            <consortium name="The Broad Institute Genomics Platform"/>
            <consortium name="The Broad Institute Genome Sequencing Center for Infectious Disease"/>
            <person name="Wu L."/>
            <person name="Ma J."/>
        </authorList>
    </citation>
    <scope>NUCLEOTIDE SEQUENCE [LARGE SCALE GENOMIC DNA]</scope>
    <source>
        <strain evidence="4 5">CGMCC 1.3240</strain>
    </source>
</reference>
<dbReference type="Proteomes" id="UP001596312">
    <property type="component" value="Unassembled WGS sequence"/>
</dbReference>
<comment type="caution">
    <text evidence="4">The sequence shown here is derived from an EMBL/GenBank/DDBJ whole genome shotgun (WGS) entry which is preliminary data.</text>
</comment>
<dbReference type="GO" id="GO:0031411">
    <property type="term" value="C:gas vesicle"/>
    <property type="evidence" value="ECO:0007669"/>
    <property type="project" value="UniProtKB-SubCell"/>
</dbReference>
<evidence type="ECO:0000256" key="2">
    <source>
        <dbReference type="ARBA" id="ARBA00035108"/>
    </source>
</evidence>
<gene>
    <name evidence="4" type="ORF">ACFQGH_13100</name>
</gene>
<dbReference type="EMBL" id="JBHSXQ010000004">
    <property type="protein sequence ID" value="MFC6906129.1"/>
    <property type="molecule type" value="Genomic_DNA"/>
</dbReference>
<keyword evidence="1" id="KW-0304">Gas vesicle</keyword>
<dbReference type="RefSeq" id="WP_340604685.1">
    <property type="nucleotide sequence ID" value="NZ_JBBMXV010000004.1"/>
</dbReference>
<dbReference type="InterPro" id="IPR007805">
    <property type="entry name" value="GvpK"/>
</dbReference>
<accession>A0ABD5V7L1</accession>
<protein>
    <submittedName>
        <fullName evidence="4">Gas vesicle protein K</fullName>
    </submittedName>
</protein>
<comment type="subcellular location">
    <subcellularLocation>
        <location evidence="2">Gas vesicle</location>
    </subcellularLocation>
</comment>
<evidence type="ECO:0000256" key="1">
    <source>
        <dbReference type="ARBA" id="ARBA00022987"/>
    </source>
</evidence>